<accession>A0ABT2HPB6</accession>
<sequence length="103" mass="11977">MLLAAAWGRHPHHTPAGQWLNGVEEQVMLCHVTQMGLLRLLTLRTVMREDVITRAGAWRFLDLLRRDEPVGWFLFTLWKVPETKERSLEQIERTFRATAVKAA</sequence>
<proteinExistence type="predicted"/>
<keyword evidence="2" id="KW-1185">Reference proteome</keyword>
<protein>
    <submittedName>
        <fullName evidence="1">Sugar porter family MFS transporter</fullName>
    </submittedName>
</protein>
<gene>
    <name evidence="1" type="ORF">M3B43_04125</name>
</gene>
<reference evidence="1 2" key="1">
    <citation type="submission" date="2022-04" db="EMBL/GenBank/DDBJ databases">
        <title>Human microbiome associated bacterial genomes.</title>
        <authorList>
            <person name="Sandstrom S."/>
            <person name="Salamzade R."/>
            <person name="Kalan L.R."/>
        </authorList>
    </citation>
    <scope>NUCLEOTIDE SEQUENCE [LARGE SCALE GENOMIC DNA]</scope>
    <source>
        <strain evidence="2">p3-SID767</strain>
    </source>
</reference>
<name>A0ABT2HPB6_9MICC</name>
<dbReference type="Proteomes" id="UP001205046">
    <property type="component" value="Unassembled WGS sequence"/>
</dbReference>
<organism evidence="1 2">
    <name type="scientific">Nesterenkonia massiliensis</name>
    <dbReference type="NCBI Taxonomy" id="1232429"/>
    <lineage>
        <taxon>Bacteria</taxon>
        <taxon>Bacillati</taxon>
        <taxon>Actinomycetota</taxon>
        <taxon>Actinomycetes</taxon>
        <taxon>Micrococcales</taxon>
        <taxon>Micrococcaceae</taxon>
        <taxon>Nesterenkonia</taxon>
    </lineage>
</organism>
<dbReference type="RefSeq" id="WP_260072653.1">
    <property type="nucleotide sequence ID" value="NZ_JALXMO010000006.1"/>
</dbReference>
<evidence type="ECO:0000313" key="1">
    <source>
        <dbReference type="EMBL" id="MCT1606527.1"/>
    </source>
</evidence>
<dbReference type="EMBL" id="JALXMO010000006">
    <property type="protein sequence ID" value="MCT1606527.1"/>
    <property type="molecule type" value="Genomic_DNA"/>
</dbReference>
<comment type="caution">
    <text evidence="1">The sequence shown here is derived from an EMBL/GenBank/DDBJ whole genome shotgun (WGS) entry which is preliminary data.</text>
</comment>
<evidence type="ECO:0000313" key="2">
    <source>
        <dbReference type="Proteomes" id="UP001205046"/>
    </source>
</evidence>